<evidence type="ECO:0000313" key="5">
    <source>
        <dbReference type="EMBL" id="JAP66726.1"/>
    </source>
</evidence>
<dbReference type="InterPro" id="IPR029044">
    <property type="entry name" value="Nucleotide-diphossugar_trans"/>
</dbReference>
<dbReference type="SUPFAM" id="SSF53448">
    <property type="entry name" value="Nucleotide-diphospho-sugar transferases"/>
    <property type="match status" value="1"/>
</dbReference>
<name>A0A131XM03_9ACAR</name>
<keyword evidence="2 5" id="KW-0808">Transferase</keyword>
<dbReference type="InterPro" id="IPR005835">
    <property type="entry name" value="NTP_transferase_dom"/>
</dbReference>
<evidence type="ECO:0000256" key="2">
    <source>
        <dbReference type="ARBA" id="ARBA00022679"/>
    </source>
</evidence>
<dbReference type="CDD" id="cd06428">
    <property type="entry name" value="M1P_guanylylT_A_like_N"/>
    <property type="match status" value="1"/>
</dbReference>
<keyword evidence="5" id="KW-0548">Nucleotidyltransferase</keyword>
<dbReference type="PROSITE" id="PS00101">
    <property type="entry name" value="HEXAPEP_TRANSFERASES"/>
    <property type="match status" value="1"/>
</dbReference>
<dbReference type="SUPFAM" id="SSF51161">
    <property type="entry name" value="Trimeric LpxA-like enzymes"/>
    <property type="match status" value="1"/>
</dbReference>
<comment type="similarity">
    <text evidence="1">Belongs to the transferase hexapeptide repeat family.</text>
</comment>
<protein>
    <submittedName>
        <fullName evidence="5">Putative gdp-mannose pyrophosphorylase/mannose-1-phosphate guanylyltransferase</fullName>
    </submittedName>
</protein>
<dbReference type="InterPro" id="IPR050486">
    <property type="entry name" value="Mannose-1P_guanyltransferase"/>
</dbReference>
<dbReference type="AlphaFoldDB" id="A0A131XM03"/>
<evidence type="ECO:0000259" key="3">
    <source>
        <dbReference type="Pfam" id="PF00483"/>
    </source>
</evidence>
<evidence type="ECO:0000259" key="4">
    <source>
        <dbReference type="Pfam" id="PF25087"/>
    </source>
</evidence>
<reference evidence="5" key="1">
    <citation type="journal article" date="2017" name="Ticks Tick Borne Dis.">
        <title>An insight into the sialome of Hyalomma excavatum.</title>
        <authorList>
            <person name="Ribeiro J.M."/>
            <person name="Slovak M."/>
            <person name="Francischetti I.M."/>
        </authorList>
    </citation>
    <scope>NUCLEOTIDE SEQUENCE</scope>
    <source>
        <strain evidence="5">Samish</strain>
        <tissue evidence="5">Salivary glands</tissue>
    </source>
</reference>
<dbReference type="InterPro" id="IPR056729">
    <property type="entry name" value="GMPPB_C"/>
</dbReference>
<sequence>MPGSPTPKKTAGMLKAVILIGGPQKGTRFRPLSFDIPKPLFPVAGRPMMEHLVEACCGLPGVREILLIGFYPADDADLTGFVKSASREYGLPVRYLQEYAALGTAGGIHHFRDQIRRGDPEAFLLIHGDVCGHFPLSEMLEFHRSLPKSNLVTVLATEATRQQSLSYGCIVEDKATHQVLHYVEKPSTFVSAVINCGVYLCSPEVFQRTGAALRDRHAREGDSLDALSLEHDVLAPLAAAGRQLHVFQTNRWWSQLKTAGSAIYANRHYLELYRLEHPERLARPRPDGPTILGDVFVHPSACVDPSATLGPNVSVGPGARIGAGVRIRESLVLANATVCDHALVLHSIVGLESSVGAWSRVEGTPCDPNPDRPFAKMENVPLFNADGRLNPSITVLGCHVSVPAEVIVLNSIVLPHKDLAQSYKNEIIL</sequence>
<evidence type="ECO:0000256" key="1">
    <source>
        <dbReference type="ARBA" id="ARBA00007274"/>
    </source>
</evidence>
<dbReference type="PANTHER" id="PTHR22572">
    <property type="entry name" value="SUGAR-1-PHOSPHATE GUANYL TRANSFERASE"/>
    <property type="match status" value="1"/>
</dbReference>
<dbReference type="InterPro" id="IPR018357">
    <property type="entry name" value="Hexapep_transf_CS"/>
</dbReference>
<feature type="domain" description="Nucleotidyl transferase" evidence="3">
    <location>
        <begin position="15"/>
        <end position="227"/>
    </location>
</feature>
<dbReference type="Gene3D" id="2.160.10.10">
    <property type="entry name" value="Hexapeptide repeat proteins"/>
    <property type="match status" value="1"/>
</dbReference>
<dbReference type="EMBL" id="GEFH01001855">
    <property type="protein sequence ID" value="JAP66726.1"/>
    <property type="molecule type" value="mRNA"/>
</dbReference>
<accession>A0A131XM03</accession>
<dbReference type="Pfam" id="PF00483">
    <property type="entry name" value="NTP_transferase"/>
    <property type="match status" value="1"/>
</dbReference>
<organism evidence="5">
    <name type="scientific">Hyalomma excavatum</name>
    <dbReference type="NCBI Taxonomy" id="257692"/>
    <lineage>
        <taxon>Eukaryota</taxon>
        <taxon>Metazoa</taxon>
        <taxon>Ecdysozoa</taxon>
        <taxon>Arthropoda</taxon>
        <taxon>Chelicerata</taxon>
        <taxon>Arachnida</taxon>
        <taxon>Acari</taxon>
        <taxon>Parasitiformes</taxon>
        <taxon>Ixodida</taxon>
        <taxon>Ixodoidea</taxon>
        <taxon>Ixodidae</taxon>
        <taxon>Hyalomminae</taxon>
        <taxon>Hyalomma</taxon>
    </lineage>
</organism>
<feature type="domain" description="Mannose-1-phosphate guanyltransferase C-terminal" evidence="4">
    <location>
        <begin position="292"/>
        <end position="428"/>
    </location>
</feature>
<dbReference type="Gene3D" id="3.90.550.10">
    <property type="entry name" value="Spore Coat Polysaccharide Biosynthesis Protein SpsA, Chain A"/>
    <property type="match status" value="1"/>
</dbReference>
<proteinExistence type="evidence at transcript level"/>
<dbReference type="Pfam" id="PF25087">
    <property type="entry name" value="GMPPB_C"/>
    <property type="match status" value="1"/>
</dbReference>
<dbReference type="GO" id="GO:0016779">
    <property type="term" value="F:nucleotidyltransferase activity"/>
    <property type="evidence" value="ECO:0007669"/>
    <property type="project" value="UniProtKB-KW"/>
</dbReference>
<dbReference type="InterPro" id="IPR011004">
    <property type="entry name" value="Trimer_LpxA-like_sf"/>
</dbReference>